<dbReference type="Proteomes" id="UP001279734">
    <property type="component" value="Unassembled WGS sequence"/>
</dbReference>
<comment type="caution">
    <text evidence="2">The sequence shown here is derived from an EMBL/GenBank/DDBJ whole genome shotgun (WGS) entry which is preliminary data.</text>
</comment>
<proteinExistence type="predicted"/>
<dbReference type="Pfam" id="PF09588">
    <property type="entry name" value="YqaJ"/>
    <property type="match status" value="1"/>
</dbReference>
<dbReference type="InterPro" id="IPR011604">
    <property type="entry name" value="PDDEXK-like_dom_sf"/>
</dbReference>
<dbReference type="Gene3D" id="3.90.320.10">
    <property type="match status" value="1"/>
</dbReference>
<protein>
    <recommendedName>
        <fullName evidence="1">YqaJ viral recombinase domain-containing protein</fullName>
    </recommendedName>
</protein>
<evidence type="ECO:0000259" key="1">
    <source>
        <dbReference type="Pfam" id="PF09588"/>
    </source>
</evidence>
<evidence type="ECO:0000313" key="3">
    <source>
        <dbReference type="Proteomes" id="UP001279734"/>
    </source>
</evidence>
<keyword evidence="3" id="KW-1185">Reference proteome</keyword>
<name>A0AAD3XJT9_NEPGR</name>
<dbReference type="SUPFAM" id="SSF52980">
    <property type="entry name" value="Restriction endonuclease-like"/>
    <property type="match status" value="1"/>
</dbReference>
<dbReference type="PANTHER" id="PTHR46609">
    <property type="entry name" value="EXONUCLEASE, PHAGE-TYPE/RECB, C-TERMINAL DOMAIN-CONTAINING PROTEIN"/>
    <property type="match status" value="1"/>
</dbReference>
<dbReference type="InterPro" id="IPR019080">
    <property type="entry name" value="YqaJ_viral_recombinase"/>
</dbReference>
<dbReference type="GO" id="GO:0006281">
    <property type="term" value="P:DNA repair"/>
    <property type="evidence" value="ECO:0007669"/>
    <property type="project" value="UniProtKB-ARBA"/>
</dbReference>
<gene>
    <name evidence="2" type="ORF">Nepgr_008816</name>
</gene>
<feature type="domain" description="YqaJ viral recombinase" evidence="1">
    <location>
        <begin position="22"/>
        <end position="83"/>
    </location>
</feature>
<dbReference type="EMBL" id="BSYO01000007">
    <property type="protein sequence ID" value="GMH06976.1"/>
    <property type="molecule type" value="Genomic_DNA"/>
</dbReference>
<evidence type="ECO:0000313" key="2">
    <source>
        <dbReference type="EMBL" id="GMH06976.1"/>
    </source>
</evidence>
<dbReference type="PANTHER" id="PTHR46609:SF6">
    <property type="entry name" value="EXONUCLEASE, PHAGE-TYPE_RECB, C-TERMINAL DOMAIN-CONTAINING PROTEIN-RELATED"/>
    <property type="match status" value="1"/>
</dbReference>
<dbReference type="InterPro" id="IPR011335">
    <property type="entry name" value="Restrct_endonuc-II-like"/>
</dbReference>
<dbReference type="InterPro" id="IPR051703">
    <property type="entry name" value="NF-kappa-B_Signaling_Reg"/>
</dbReference>
<organism evidence="2 3">
    <name type="scientific">Nepenthes gracilis</name>
    <name type="common">Slender pitcher plant</name>
    <dbReference type="NCBI Taxonomy" id="150966"/>
    <lineage>
        <taxon>Eukaryota</taxon>
        <taxon>Viridiplantae</taxon>
        <taxon>Streptophyta</taxon>
        <taxon>Embryophyta</taxon>
        <taxon>Tracheophyta</taxon>
        <taxon>Spermatophyta</taxon>
        <taxon>Magnoliopsida</taxon>
        <taxon>eudicotyledons</taxon>
        <taxon>Gunneridae</taxon>
        <taxon>Pentapetalae</taxon>
        <taxon>Caryophyllales</taxon>
        <taxon>Nepenthaceae</taxon>
        <taxon>Nepenthes</taxon>
    </lineage>
</organism>
<accession>A0AAD3XJT9</accession>
<reference evidence="2" key="1">
    <citation type="submission" date="2023-05" db="EMBL/GenBank/DDBJ databases">
        <title>Nepenthes gracilis genome sequencing.</title>
        <authorList>
            <person name="Fukushima K."/>
        </authorList>
    </citation>
    <scope>NUCLEOTIDE SEQUENCE</scope>
    <source>
        <strain evidence="2">SING2019-196</strain>
    </source>
</reference>
<dbReference type="AlphaFoldDB" id="A0AAD3XJT9"/>
<sequence>MRQPLSSGTNITDYDVSFLGFAVHSQERFNWLGASPDDLLGYFPDGGILEVKCPSNKGKPELAFTWLVVPSYYMPQVQGQMEIKLGHGTEIVRRAAPASGGCNIEGHLCAKQESEHEEL</sequence>